<dbReference type="InterPro" id="IPR026992">
    <property type="entry name" value="DIOX_N"/>
</dbReference>
<dbReference type="Proteomes" id="UP000198287">
    <property type="component" value="Unassembled WGS sequence"/>
</dbReference>
<dbReference type="InterPro" id="IPR050231">
    <property type="entry name" value="Iron_ascorbate_oxido_reductase"/>
</dbReference>
<dbReference type="InterPro" id="IPR005123">
    <property type="entry name" value="Oxoglu/Fe-dep_dioxygenase_dom"/>
</dbReference>
<feature type="domain" description="Fe2OG dioxygenase" evidence="2">
    <location>
        <begin position="182"/>
        <end position="291"/>
    </location>
</feature>
<sequence>MKSEIPILDCSKISGSYDGVSDSDGFEEFAKQLGDGMSSIGFVYLTNHGVHHSIIDVVLRESRNFFELPKDVKMKYRKPDAVENFNGYTPAEDEQLNETVGTTNKSGHDYKEAWDSWGKEMLSEANYPSEVPGMKKSVDDFRLSLVTLCKKLFLCFGHYLKLEDPEFFLQRHRALDDLNIKSHNDIRTNYYMALNSSEVDEITEDAMRLNEHNDWGTVTFLVQDSVGGLEAKKTNGDWIPVPPIENSIVLNAGLMLEMWSGGHFPATGHRVRLLKSQAKTVRQSIGFFVQPDGESNCIPLVPEKKDWHPAYPKVDKETHFEYFRNRVAGSRAY</sequence>
<name>A0A226E556_FOLCA</name>
<dbReference type="GO" id="GO:0046872">
    <property type="term" value="F:metal ion binding"/>
    <property type="evidence" value="ECO:0007669"/>
    <property type="project" value="UniProtKB-KW"/>
</dbReference>
<evidence type="ECO:0000313" key="4">
    <source>
        <dbReference type="Proteomes" id="UP000198287"/>
    </source>
</evidence>
<gene>
    <name evidence="3" type="ORF">Fcan01_13362</name>
</gene>
<protein>
    <submittedName>
        <fullName evidence="3">1-aminocyclopropane-1-carboxylate oxidase</fullName>
    </submittedName>
</protein>
<keyword evidence="1" id="KW-0560">Oxidoreductase</keyword>
<dbReference type="Pfam" id="PF14226">
    <property type="entry name" value="DIOX_N"/>
    <property type="match status" value="1"/>
</dbReference>
<dbReference type="PROSITE" id="PS51471">
    <property type="entry name" value="FE2OG_OXY"/>
    <property type="match status" value="1"/>
</dbReference>
<evidence type="ECO:0000313" key="3">
    <source>
        <dbReference type="EMBL" id="OXA51656.1"/>
    </source>
</evidence>
<keyword evidence="4" id="KW-1185">Reference proteome</keyword>
<dbReference type="GO" id="GO:0016491">
    <property type="term" value="F:oxidoreductase activity"/>
    <property type="evidence" value="ECO:0007669"/>
    <property type="project" value="UniProtKB-KW"/>
</dbReference>
<keyword evidence="1" id="KW-0479">Metal-binding</keyword>
<accession>A0A226E556</accession>
<dbReference type="AlphaFoldDB" id="A0A226E556"/>
<dbReference type="InterPro" id="IPR027443">
    <property type="entry name" value="IPNS-like_sf"/>
</dbReference>
<keyword evidence="1" id="KW-0408">Iron</keyword>
<dbReference type="PRINTS" id="PR00682">
    <property type="entry name" value="IPNSYNTHASE"/>
</dbReference>
<proteinExistence type="inferred from homology"/>
<dbReference type="OrthoDB" id="288590at2759"/>
<organism evidence="3 4">
    <name type="scientific">Folsomia candida</name>
    <name type="common">Springtail</name>
    <dbReference type="NCBI Taxonomy" id="158441"/>
    <lineage>
        <taxon>Eukaryota</taxon>
        <taxon>Metazoa</taxon>
        <taxon>Ecdysozoa</taxon>
        <taxon>Arthropoda</taxon>
        <taxon>Hexapoda</taxon>
        <taxon>Collembola</taxon>
        <taxon>Entomobryomorpha</taxon>
        <taxon>Isotomoidea</taxon>
        <taxon>Isotomidae</taxon>
        <taxon>Proisotominae</taxon>
        <taxon>Folsomia</taxon>
    </lineage>
</organism>
<reference evidence="3 4" key="1">
    <citation type="submission" date="2015-12" db="EMBL/GenBank/DDBJ databases">
        <title>The genome of Folsomia candida.</title>
        <authorList>
            <person name="Faddeeva A."/>
            <person name="Derks M.F."/>
            <person name="Anvar Y."/>
            <person name="Smit S."/>
            <person name="Van Straalen N."/>
            <person name="Roelofs D."/>
        </authorList>
    </citation>
    <scope>NUCLEOTIDE SEQUENCE [LARGE SCALE GENOMIC DNA]</scope>
    <source>
        <strain evidence="3 4">VU population</strain>
        <tissue evidence="3">Whole body</tissue>
    </source>
</reference>
<dbReference type="InterPro" id="IPR044861">
    <property type="entry name" value="IPNS-like_FE2OG_OXY"/>
</dbReference>
<dbReference type="Gene3D" id="2.60.120.330">
    <property type="entry name" value="B-lactam Antibiotic, Isopenicillin N Synthase, Chain"/>
    <property type="match status" value="1"/>
</dbReference>
<comment type="similarity">
    <text evidence="1">Belongs to the iron/ascorbate-dependent oxidoreductase family.</text>
</comment>
<evidence type="ECO:0000256" key="1">
    <source>
        <dbReference type="RuleBase" id="RU003682"/>
    </source>
</evidence>
<dbReference type="Pfam" id="PF03171">
    <property type="entry name" value="2OG-FeII_Oxy"/>
    <property type="match status" value="1"/>
</dbReference>
<dbReference type="OMA" id="WLGFFKV"/>
<dbReference type="EMBL" id="LNIX01000007">
    <property type="protein sequence ID" value="OXA51656.1"/>
    <property type="molecule type" value="Genomic_DNA"/>
</dbReference>
<evidence type="ECO:0000259" key="2">
    <source>
        <dbReference type="PROSITE" id="PS51471"/>
    </source>
</evidence>
<dbReference type="SUPFAM" id="SSF51197">
    <property type="entry name" value="Clavaminate synthase-like"/>
    <property type="match status" value="1"/>
</dbReference>
<comment type="caution">
    <text evidence="3">The sequence shown here is derived from an EMBL/GenBank/DDBJ whole genome shotgun (WGS) entry which is preliminary data.</text>
</comment>
<dbReference type="PANTHER" id="PTHR47990">
    <property type="entry name" value="2-OXOGLUTARATE (2OG) AND FE(II)-DEPENDENT OXYGENASE SUPERFAMILY PROTEIN-RELATED"/>
    <property type="match status" value="1"/>
</dbReference>